<dbReference type="InterPro" id="IPR047589">
    <property type="entry name" value="DUF11_rpt"/>
</dbReference>
<comment type="caution">
    <text evidence="2">The sequence shown here is derived from an EMBL/GenBank/DDBJ whole genome shotgun (WGS) entry which is preliminary data.</text>
</comment>
<evidence type="ECO:0000256" key="1">
    <source>
        <dbReference type="SAM" id="SignalP"/>
    </source>
</evidence>
<protein>
    <submittedName>
        <fullName evidence="2">DUF11 domain-containing protein</fullName>
    </submittedName>
</protein>
<evidence type="ECO:0000313" key="2">
    <source>
        <dbReference type="EMBL" id="NVD27493.1"/>
    </source>
</evidence>
<accession>A0ABX2N1J4</accession>
<dbReference type="Proteomes" id="UP000652427">
    <property type="component" value="Unassembled WGS sequence"/>
</dbReference>
<proteinExistence type="predicted"/>
<dbReference type="NCBIfam" id="TIGR01451">
    <property type="entry name" value="B_ant_repeat"/>
    <property type="match status" value="1"/>
</dbReference>
<name>A0ABX2N1J4_9SPHN</name>
<keyword evidence="3" id="KW-1185">Reference proteome</keyword>
<organism evidence="2 3">
    <name type="scientific">Parasphingorhabdus flavimaris</name>
    <dbReference type="NCBI Taxonomy" id="266812"/>
    <lineage>
        <taxon>Bacteria</taxon>
        <taxon>Pseudomonadati</taxon>
        <taxon>Pseudomonadota</taxon>
        <taxon>Alphaproteobacteria</taxon>
        <taxon>Sphingomonadales</taxon>
        <taxon>Sphingomonadaceae</taxon>
        <taxon>Parasphingorhabdus</taxon>
    </lineage>
</organism>
<reference evidence="2 3" key="1">
    <citation type="submission" date="2020-06" db="EMBL/GenBank/DDBJ databases">
        <authorList>
            <person name="Kim S.-J."/>
            <person name="Park S.-J."/>
        </authorList>
    </citation>
    <scope>NUCLEOTIDE SEQUENCE [LARGE SCALE GENOMIC DNA]</scope>
    <source>
        <strain evidence="2 3">SW-151</strain>
    </source>
</reference>
<dbReference type="RefSeq" id="WP_176279013.1">
    <property type="nucleotide sequence ID" value="NZ_JABWMH010000002.1"/>
</dbReference>
<evidence type="ECO:0000313" key="3">
    <source>
        <dbReference type="Proteomes" id="UP000652427"/>
    </source>
</evidence>
<dbReference type="EMBL" id="JABWMH010000002">
    <property type="protein sequence ID" value="NVD27493.1"/>
    <property type="molecule type" value="Genomic_DNA"/>
</dbReference>
<feature type="chain" id="PRO_5045382576" evidence="1">
    <location>
        <begin position="27"/>
        <end position="356"/>
    </location>
</feature>
<gene>
    <name evidence="2" type="ORF">HUO14_06200</name>
</gene>
<feature type="signal peptide" evidence="1">
    <location>
        <begin position="1"/>
        <end position="26"/>
    </location>
</feature>
<keyword evidence="1" id="KW-0732">Signal</keyword>
<sequence length="356" mass="35399">MTSKLKLLVATSALSVTALGVNPAFAADLGTDAGTSITNNVSVAFNVGGTAQTAETDSDTFVVDREVNLVVTKSDAVNTSVAPGSTQQAVTYTVSNQTNDTIDVLLTSEQLGGDDFNVTGAVTYYLDDGDGVYDAGDTLITFVNDLAEDETVTVHAVANIPATVVTGDVADLVLIGQAADSTTGVAFVNNAGDADDAAVVQNVFADGAGTATGDVAGDGYHSDTDTYEVAAADITVTKTSNVLWDPINGSTNPKAIPGAVVEYCIAVANASGGAAATSVAISDTIPANLTYYSSLVTGPATVPAVIGVVTEGTVTGAVCNLDGGGTGTESGGAVSGNLGTVASGDTETLIFRVTVD</sequence>